<accession>A0AA41W825</accession>
<evidence type="ECO:0000313" key="4">
    <source>
        <dbReference type="EMBL" id="MCM2680997.1"/>
    </source>
</evidence>
<comment type="caution">
    <text evidence="4">The sequence shown here is derived from an EMBL/GenBank/DDBJ whole genome shotgun (WGS) entry which is preliminary data.</text>
</comment>
<dbReference type="InterPro" id="IPR000160">
    <property type="entry name" value="GGDEF_dom"/>
</dbReference>
<keyword evidence="2" id="KW-0812">Transmembrane</keyword>
<dbReference type="Proteomes" id="UP001165393">
    <property type="component" value="Unassembled WGS sequence"/>
</dbReference>
<dbReference type="SUPFAM" id="SSF48452">
    <property type="entry name" value="TPR-like"/>
    <property type="match status" value="1"/>
</dbReference>
<dbReference type="InterPro" id="IPR052163">
    <property type="entry name" value="DGC-Regulatory_Protein"/>
</dbReference>
<dbReference type="FunFam" id="3.30.70.270:FF:000001">
    <property type="entry name" value="Diguanylate cyclase domain protein"/>
    <property type="match status" value="1"/>
</dbReference>
<dbReference type="AlphaFoldDB" id="A0AA41W825"/>
<protein>
    <submittedName>
        <fullName evidence="4">GGDEF domain-containing protein</fullName>
    </submittedName>
</protein>
<keyword evidence="5" id="KW-1185">Reference proteome</keyword>
<keyword evidence="2" id="KW-0472">Membrane</keyword>
<evidence type="ECO:0000256" key="1">
    <source>
        <dbReference type="ARBA" id="ARBA00001946"/>
    </source>
</evidence>
<feature type="transmembrane region" description="Helical" evidence="2">
    <location>
        <begin position="294"/>
        <end position="316"/>
    </location>
</feature>
<sequence length="511" mass="58360">MKTLHEESNNTDIKTRSALTIANHYSLYRNYPEALQYLRLATSFLHKATDPELQYMNNYINGFLYLSVAIENIANEHIEQLTQVDVPSRWQCLGYQLRLKSISRAEHADLNEVSTLHSTAHQSCDDAQEPLVTFTIQQYYVKTLIKNGAWIYAKEQLLLTQPSDLPGNYPLLSATYYIHLAQTKAFEEHYTEAEDLILRGLDYLPEGSFNEIEATAYATLYDIANSQNDYQKAIKYYKQYSDANTANLNVQRNSILAFNMAQQHLDQKNQLIQNLSIENLKLSIENNLLNPNSWAFKLLMSIIFALFLCVVFYIVVMRARHQEKLRHSKYDILTGMAQRDLFETLADQAVQQCTKTNDELCVVVMDLDHFKQVNDQFGHATGDWVLSEVSKIIERTFRSTDIKGRLGGEEFVILMPHCRIFSAERIASNCLEALRALNTQRSGYEFDVTASIGITSNKISGAQVKMLIDDADKAMYQAKRDGRNRAQLFHAGIVHEADRNESNEAIPSSSS</sequence>
<comment type="cofactor">
    <cofactor evidence="1">
        <name>Mg(2+)</name>
        <dbReference type="ChEBI" id="CHEBI:18420"/>
    </cofactor>
</comment>
<dbReference type="GO" id="GO:0003824">
    <property type="term" value="F:catalytic activity"/>
    <property type="evidence" value="ECO:0007669"/>
    <property type="project" value="UniProtKB-ARBA"/>
</dbReference>
<dbReference type="PROSITE" id="PS50887">
    <property type="entry name" value="GGDEF"/>
    <property type="match status" value="1"/>
</dbReference>
<keyword evidence="2" id="KW-1133">Transmembrane helix</keyword>
<proteinExistence type="predicted"/>
<dbReference type="RefSeq" id="WP_251262473.1">
    <property type="nucleotide sequence ID" value="NZ_JAMQGP010000008.1"/>
</dbReference>
<gene>
    <name evidence="4" type="ORF">NAF29_15180</name>
</gene>
<evidence type="ECO:0000259" key="3">
    <source>
        <dbReference type="PROSITE" id="PS50887"/>
    </source>
</evidence>
<dbReference type="CDD" id="cd01949">
    <property type="entry name" value="GGDEF"/>
    <property type="match status" value="1"/>
</dbReference>
<dbReference type="SUPFAM" id="SSF55073">
    <property type="entry name" value="Nucleotide cyclase"/>
    <property type="match status" value="1"/>
</dbReference>
<dbReference type="InterPro" id="IPR011990">
    <property type="entry name" value="TPR-like_helical_dom_sf"/>
</dbReference>
<dbReference type="SMART" id="SM00267">
    <property type="entry name" value="GGDEF"/>
    <property type="match status" value="1"/>
</dbReference>
<dbReference type="InterPro" id="IPR043128">
    <property type="entry name" value="Rev_trsase/Diguanyl_cyclase"/>
</dbReference>
<organism evidence="4 5">
    <name type="scientific">Echinimonas agarilytica</name>
    <dbReference type="NCBI Taxonomy" id="1215918"/>
    <lineage>
        <taxon>Bacteria</taxon>
        <taxon>Pseudomonadati</taxon>
        <taxon>Pseudomonadota</taxon>
        <taxon>Gammaproteobacteria</taxon>
        <taxon>Alteromonadales</taxon>
        <taxon>Echinimonadaceae</taxon>
        <taxon>Echinimonas</taxon>
    </lineage>
</organism>
<evidence type="ECO:0000313" key="5">
    <source>
        <dbReference type="Proteomes" id="UP001165393"/>
    </source>
</evidence>
<dbReference type="Gene3D" id="3.30.70.270">
    <property type="match status" value="1"/>
</dbReference>
<reference evidence="4 5" key="1">
    <citation type="journal article" date="2013" name="Antonie Van Leeuwenhoek">
        <title>Echinimonas agarilytica gen. nov., sp. nov., a new gammaproteobacterium isolated from the sea urchin Strongylocentrotus intermedius.</title>
        <authorList>
            <person name="Nedashkovskaya O.I."/>
            <person name="Stenkova A.M."/>
            <person name="Zhukova N.V."/>
            <person name="Van Trappen S."/>
            <person name="Lee J.S."/>
            <person name="Kim S.B."/>
        </authorList>
    </citation>
    <scope>NUCLEOTIDE SEQUENCE [LARGE SCALE GENOMIC DNA]</scope>
    <source>
        <strain evidence="4 5">KMM 6351</strain>
    </source>
</reference>
<evidence type="ECO:0000256" key="2">
    <source>
        <dbReference type="SAM" id="Phobius"/>
    </source>
</evidence>
<dbReference type="Pfam" id="PF00990">
    <property type="entry name" value="GGDEF"/>
    <property type="match status" value="1"/>
</dbReference>
<dbReference type="NCBIfam" id="TIGR00254">
    <property type="entry name" value="GGDEF"/>
    <property type="match status" value="1"/>
</dbReference>
<dbReference type="InterPro" id="IPR029787">
    <property type="entry name" value="Nucleotide_cyclase"/>
</dbReference>
<dbReference type="EMBL" id="JAMQGP010000008">
    <property type="protein sequence ID" value="MCM2680997.1"/>
    <property type="molecule type" value="Genomic_DNA"/>
</dbReference>
<feature type="domain" description="GGDEF" evidence="3">
    <location>
        <begin position="358"/>
        <end position="491"/>
    </location>
</feature>
<dbReference type="PANTHER" id="PTHR46663:SF2">
    <property type="entry name" value="GGDEF DOMAIN-CONTAINING PROTEIN"/>
    <property type="match status" value="1"/>
</dbReference>
<name>A0AA41W825_9GAMM</name>
<dbReference type="PANTHER" id="PTHR46663">
    <property type="entry name" value="DIGUANYLATE CYCLASE DGCT-RELATED"/>
    <property type="match status" value="1"/>
</dbReference>